<organism evidence="8 9">
    <name type="scientific">Candidatus Fervidibacter sacchari</name>
    <dbReference type="NCBI Taxonomy" id="1448929"/>
    <lineage>
        <taxon>Bacteria</taxon>
        <taxon>Candidatus Fervidibacterota</taxon>
        <taxon>Candidatus Fervidibacter</taxon>
    </lineage>
</organism>
<accession>A0ABT2EK05</accession>
<dbReference type="Proteomes" id="UP001204798">
    <property type="component" value="Unassembled WGS sequence"/>
</dbReference>
<dbReference type="Pfam" id="PF00288">
    <property type="entry name" value="GHMP_kinases_N"/>
    <property type="match status" value="1"/>
</dbReference>
<dbReference type="InterPro" id="IPR006204">
    <property type="entry name" value="GHMP_kinase_N_dom"/>
</dbReference>
<keyword evidence="1 8" id="KW-0808">Transferase</keyword>
<dbReference type="InterPro" id="IPR052203">
    <property type="entry name" value="GHMP_Kinase-Related"/>
</dbReference>
<dbReference type="EMBL" id="JANUCP010000001">
    <property type="protein sequence ID" value="MCS3918289.1"/>
    <property type="molecule type" value="Genomic_DNA"/>
</dbReference>
<feature type="domain" description="GHMP kinase N-terminal" evidence="6">
    <location>
        <begin position="51"/>
        <end position="125"/>
    </location>
</feature>
<comment type="similarity">
    <text evidence="5">Belongs to the GHMP kinase family.</text>
</comment>
<dbReference type="EC" id="2.7.1.168" evidence="8"/>
<sequence>MRVTCQAPVRVDLAGAWTDVVFFYEPFGGATLNAAIAHYVYGELLVGKDAPSGEGVHIRYYTEVPTGSGLGTSAAMNVVWLALVKAEPVTTQEARQSIAEGAYQAEKILGIIGGKQDQYAAAFGGINLFEFRNDGVTVNPVRIPPEKLSELEKLFVLCYTGASRLSSRIHENVWGRFGRGNREVIDALLTMRDSAYECKAALEKGDWKRVGEILSLQFECSKRLDASTSNETIERLFDLVKGEILGGKPCGAGGGGCVLFLCKEEEAKWRVEQKLLEAKMTLLPFRFDFNGLTVKIEP</sequence>
<evidence type="ECO:0000256" key="2">
    <source>
        <dbReference type="ARBA" id="ARBA00022741"/>
    </source>
</evidence>
<dbReference type="Pfam" id="PF08544">
    <property type="entry name" value="GHMP_kinases_C"/>
    <property type="match status" value="1"/>
</dbReference>
<evidence type="ECO:0000256" key="1">
    <source>
        <dbReference type="ARBA" id="ARBA00022679"/>
    </source>
</evidence>
<evidence type="ECO:0000313" key="8">
    <source>
        <dbReference type="EMBL" id="MCS3918289.1"/>
    </source>
</evidence>
<protein>
    <submittedName>
        <fullName evidence="8">D-glycero-alpha-D-manno-heptose-7-phosphate kinase</fullName>
        <ecNumber evidence="8">2.7.1.168</ecNumber>
    </submittedName>
</protein>
<evidence type="ECO:0000256" key="5">
    <source>
        <dbReference type="ARBA" id="ARBA00038121"/>
    </source>
</evidence>
<evidence type="ECO:0000313" key="9">
    <source>
        <dbReference type="Proteomes" id="UP001204798"/>
    </source>
</evidence>
<dbReference type="InterPro" id="IPR020568">
    <property type="entry name" value="Ribosomal_Su5_D2-typ_SF"/>
</dbReference>
<dbReference type="PIRSF" id="PIRSF036406">
    <property type="entry name" value="Hept_kin"/>
    <property type="match status" value="1"/>
</dbReference>
<dbReference type="RefSeq" id="WP_259093930.1">
    <property type="nucleotide sequence ID" value="NZ_CP130454.1"/>
</dbReference>
<keyword evidence="2" id="KW-0547">Nucleotide-binding</keyword>
<gene>
    <name evidence="8" type="ORF">M2350_000686</name>
</gene>
<keyword evidence="4" id="KW-0067">ATP-binding</keyword>
<evidence type="ECO:0000259" key="7">
    <source>
        <dbReference type="Pfam" id="PF08544"/>
    </source>
</evidence>
<evidence type="ECO:0000259" key="6">
    <source>
        <dbReference type="Pfam" id="PF00288"/>
    </source>
</evidence>
<reference evidence="8 9" key="1">
    <citation type="submission" date="2022-08" db="EMBL/GenBank/DDBJ databases">
        <title>Bacterial and archaeal communities from various locations to study Microbial Dark Matter (Phase II).</title>
        <authorList>
            <person name="Stepanauskas R."/>
        </authorList>
    </citation>
    <scope>NUCLEOTIDE SEQUENCE [LARGE SCALE GENOMIC DNA]</scope>
    <source>
        <strain evidence="8 9">PD1</strain>
    </source>
</reference>
<dbReference type="InterPro" id="IPR013750">
    <property type="entry name" value="GHMP_kinase_C_dom"/>
</dbReference>
<dbReference type="GO" id="GO:0016301">
    <property type="term" value="F:kinase activity"/>
    <property type="evidence" value="ECO:0007669"/>
    <property type="project" value="UniProtKB-KW"/>
</dbReference>
<dbReference type="SUPFAM" id="SSF55060">
    <property type="entry name" value="GHMP Kinase, C-terminal domain"/>
    <property type="match status" value="1"/>
</dbReference>
<dbReference type="PANTHER" id="PTHR32463">
    <property type="entry name" value="L-FUCOSE KINASE"/>
    <property type="match status" value="1"/>
</dbReference>
<feature type="domain" description="GHMP kinase C-terminal" evidence="7">
    <location>
        <begin position="200"/>
        <end position="275"/>
    </location>
</feature>
<dbReference type="PRINTS" id="PR00959">
    <property type="entry name" value="MEVGALKINASE"/>
</dbReference>
<evidence type="ECO:0000256" key="4">
    <source>
        <dbReference type="ARBA" id="ARBA00022840"/>
    </source>
</evidence>
<dbReference type="InterPro" id="IPR014606">
    <property type="entry name" value="Heptose_7-P_kinase"/>
</dbReference>
<dbReference type="InterPro" id="IPR036554">
    <property type="entry name" value="GHMP_kinase_C_sf"/>
</dbReference>
<keyword evidence="3 8" id="KW-0418">Kinase</keyword>
<evidence type="ECO:0000256" key="3">
    <source>
        <dbReference type="ARBA" id="ARBA00022777"/>
    </source>
</evidence>
<keyword evidence="9" id="KW-1185">Reference proteome</keyword>
<dbReference type="PANTHER" id="PTHR32463:SF0">
    <property type="entry name" value="L-FUCOSE KINASE"/>
    <property type="match status" value="1"/>
</dbReference>
<comment type="caution">
    <text evidence="8">The sequence shown here is derived from an EMBL/GenBank/DDBJ whole genome shotgun (WGS) entry which is preliminary data.</text>
</comment>
<dbReference type="Gene3D" id="3.30.230.120">
    <property type="match status" value="1"/>
</dbReference>
<dbReference type="SUPFAM" id="SSF54211">
    <property type="entry name" value="Ribosomal protein S5 domain 2-like"/>
    <property type="match status" value="1"/>
</dbReference>
<proteinExistence type="inferred from homology"/>
<name>A0ABT2EK05_9BACT</name>